<keyword evidence="2 5" id="KW-0812">Transmembrane</keyword>
<sequence length="237" mass="27281">MDSCVLVYSMEFALNLYLVKLPFLKDWMTWLDLFVIVCGWLEIVIHFLSQPTDVYFFRDFRVLRVVRIMRLANFVRKARSLRELRKMLTMLSTCTKTLAWSMLFCFGMMTMWAMLLVELVNPLCCTDTEACIPCMKATGSIMEANLLLFKTVIAGDSWGNIAVPLIEAAPLTAILFCGSLLTLAPGQSRRWHIQVFNSKVKKEFIIKVSYMMGEDYLWAIEDWLDPEAGGLSIKNLR</sequence>
<evidence type="ECO:0000256" key="1">
    <source>
        <dbReference type="ARBA" id="ARBA00004141"/>
    </source>
</evidence>
<dbReference type="OrthoDB" id="10266079at2759"/>
<evidence type="ECO:0000256" key="3">
    <source>
        <dbReference type="ARBA" id="ARBA00022989"/>
    </source>
</evidence>
<evidence type="ECO:0000313" key="7">
    <source>
        <dbReference type="EMBL" id="CAE7278433.1"/>
    </source>
</evidence>
<dbReference type="AlphaFoldDB" id="A0A812MXC7"/>
<keyword evidence="3 5" id="KW-1133">Transmembrane helix</keyword>
<comment type="caution">
    <text evidence="7">The sequence shown here is derived from an EMBL/GenBank/DDBJ whole genome shotgun (WGS) entry which is preliminary data.</text>
</comment>
<evidence type="ECO:0000313" key="8">
    <source>
        <dbReference type="Proteomes" id="UP000604046"/>
    </source>
</evidence>
<accession>A0A812MXC7</accession>
<proteinExistence type="predicted"/>
<dbReference type="Proteomes" id="UP000604046">
    <property type="component" value="Unassembled WGS sequence"/>
</dbReference>
<dbReference type="GO" id="GO:0016020">
    <property type="term" value="C:membrane"/>
    <property type="evidence" value="ECO:0007669"/>
    <property type="project" value="UniProtKB-SubCell"/>
</dbReference>
<dbReference type="Gene3D" id="1.20.120.350">
    <property type="entry name" value="Voltage-gated potassium channels. Chain C"/>
    <property type="match status" value="1"/>
</dbReference>
<reference evidence="7" key="1">
    <citation type="submission" date="2021-02" db="EMBL/GenBank/DDBJ databases">
        <authorList>
            <person name="Dougan E. K."/>
            <person name="Rhodes N."/>
            <person name="Thang M."/>
            <person name="Chan C."/>
        </authorList>
    </citation>
    <scope>NUCLEOTIDE SEQUENCE</scope>
</reference>
<feature type="domain" description="Ion transport" evidence="6">
    <location>
        <begin position="4"/>
        <end position="178"/>
    </location>
</feature>
<comment type="subcellular location">
    <subcellularLocation>
        <location evidence="1">Membrane</location>
        <topology evidence="1">Multi-pass membrane protein</topology>
    </subcellularLocation>
</comment>
<dbReference type="InterPro" id="IPR027359">
    <property type="entry name" value="Volt_channel_dom_sf"/>
</dbReference>
<dbReference type="GO" id="GO:0005216">
    <property type="term" value="F:monoatomic ion channel activity"/>
    <property type="evidence" value="ECO:0007669"/>
    <property type="project" value="InterPro"/>
</dbReference>
<dbReference type="Gene3D" id="1.10.287.70">
    <property type="match status" value="1"/>
</dbReference>
<feature type="transmembrane region" description="Helical" evidence="5">
    <location>
        <begin position="27"/>
        <end position="48"/>
    </location>
</feature>
<gene>
    <name evidence="7" type="primary">CACNA1B</name>
    <name evidence="7" type="ORF">SNAT2548_LOCUS14763</name>
</gene>
<keyword evidence="4 5" id="KW-0472">Membrane</keyword>
<feature type="transmembrane region" description="Helical" evidence="5">
    <location>
        <begin position="161"/>
        <end position="184"/>
    </location>
</feature>
<dbReference type="EMBL" id="CAJNDS010001779">
    <property type="protein sequence ID" value="CAE7278433.1"/>
    <property type="molecule type" value="Genomic_DNA"/>
</dbReference>
<dbReference type="Pfam" id="PF00520">
    <property type="entry name" value="Ion_trans"/>
    <property type="match status" value="1"/>
</dbReference>
<organism evidence="7 8">
    <name type="scientific">Symbiodinium natans</name>
    <dbReference type="NCBI Taxonomy" id="878477"/>
    <lineage>
        <taxon>Eukaryota</taxon>
        <taxon>Sar</taxon>
        <taxon>Alveolata</taxon>
        <taxon>Dinophyceae</taxon>
        <taxon>Suessiales</taxon>
        <taxon>Symbiodiniaceae</taxon>
        <taxon>Symbiodinium</taxon>
    </lineage>
</organism>
<name>A0A812MXC7_9DINO</name>
<evidence type="ECO:0000256" key="2">
    <source>
        <dbReference type="ARBA" id="ARBA00022692"/>
    </source>
</evidence>
<keyword evidence="8" id="KW-1185">Reference proteome</keyword>
<evidence type="ECO:0000259" key="6">
    <source>
        <dbReference type="Pfam" id="PF00520"/>
    </source>
</evidence>
<evidence type="ECO:0000256" key="4">
    <source>
        <dbReference type="ARBA" id="ARBA00023136"/>
    </source>
</evidence>
<protein>
    <submittedName>
        <fullName evidence="7">CACNA1B protein</fullName>
    </submittedName>
</protein>
<dbReference type="InterPro" id="IPR005821">
    <property type="entry name" value="Ion_trans_dom"/>
</dbReference>
<dbReference type="SUPFAM" id="SSF81324">
    <property type="entry name" value="Voltage-gated potassium channels"/>
    <property type="match status" value="1"/>
</dbReference>
<evidence type="ECO:0000256" key="5">
    <source>
        <dbReference type="SAM" id="Phobius"/>
    </source>
</evidence>
<feature type="transmembrane region" description="Helical" evidence="5">
    <location>
        <begin position="87"/>
        <end position="113"/>
    </location>
</feature>